<comment type="similarity">
    <text evidence="1">Belongs to the RelE toxin family.</text>
</comment>
<dbReference type="Pfam" id="PF05016">
    <property type="entry name" value="ParE_toxin"/>
    <property type="match status" value="1"/>
</dbReference>
<dbReference type="EMBL" id="JANSKA010000007">
    <property type="protein sequence ID" value="MCR9037202.1"/>
    <property type="molecule type" value="Genomic_DNA"/>
</dbReference>
<keyword evidence="2" id="KW-1277">Toxin-antitoxin system</keyword>
<sequence>MSYEVEWSRAATKELLSIEKKQRLMILKWVDDNLTSCENPKAIPGSKALKGTKNGWRYRVGSYRILATINEGKLLIEVVRVGHRQGVYKNLPKEI</sequence>
<dbReference type="SUPFAM" id="SSF143011">
    <property type="entry name" value="RelE-like"/>
    <property type="match status" value="1"/>
</dbReference>
<keyword evidence="4" id="KW-1185">Reference proteome</keyword>
<evidence type="ECO:0000256" key="2">
    <source>
        <dbReference type="ARBA" id="ARBA00022649"/>
    </source>
</evidence>
<evidence type="ECO:0000313" key="3">
    <source>
        <dbReference type="EMBL" id="MCR9037202.1"/>
    </source>
</evidence>
<dbReference type="RefSeq" id="WP_117652033.1">
    <property type="nucleotide sequence ID" value="NZ_JANSKA010000007.1"/>
</dbReference>
<gene>
    <name evidence="3" type="ORF">NVS32_09605</name>
</gene>
<dbReference type="PANTHER" id="PTHR35601:SF1">
    <property type="entry name" value="TOXIN RELE"/>
    <property type="match status" value="1"/>
</dbReference>
<evidence type="ECO:0000313" key="4">
    <source>
        <dbReference type="Proteomes" id="UP001204320"/>
    </source>
</evidence>
<comment type="caution">
    <text evidence="3">The sequence shown here is derived from an EMBL/GenBank/DDBJ whole genome shotgun (WGS) entry which is preliminary data.</text>
</comment>
<proteinExistence type="inferred from homology"/>
<dbReference type="Proteomes" id="UP001204320">
    <property type="component" value="Unassembled WGS sequence"/>
</dbReference>
<dbReference type="Gene3D" id="3.30.2310.20">
    <property type="entry name" value="RelE-like"/>
    <property type="match status" value="1"/>
</dbReference>
<evidence type="ECO:0000256" key="1">
    <source>
        <dbReference type="ARBA" id="ARBA00006226"/>
    </source>
</evidence>
<reference evidence="3 4" key="1">
    <citation type="submission" date="2022-08" db="EMBL/GenBank/DDBJ databases">
        <title>Tractidigestivibacter montrealensis type strain KD21.</title>
        <authorList>
            <person name="Diop K."/>
            <person name="Richard C."/>
            <person name="Routy B."/>
        </authorList>
    </citation>
    <scope>NUCLEOTIDE SEQUENCE [LARGE SCALE GENOMIC DNA]</scope>
    <source>
        <strain evidence="3 4">KD21</strain>
    </source>
</reference>
<organism evidence="3 4">
    <name type="scientific">Tractidigestivibacter montrealensis</name>
    <dbReference type="NCBI Taxonomy" id="2972466"/>
    <lineage>
        <taxon>Bacteria</taxon>
        <taxon>Bacillati</taxon>
        <taxon>Actinomycetota</taxon>
        <taxon>Coriobacteriia</taxon>
        <taxon>Coriobacteriales</taxon>
        <taxon>Atopobiaceae</taxon>
        <taxon>Tractidigestivibacter</taxon>
    </lineage>
</organism>
<dbReference type="InterPro" id="IPR007712">
    <property type="entry name" value="RelE/ParE_toxin"/>
</dbReference>
<name>A0ABT1ZAG2_9ACTN</name>
<accession>A0ABT1ZAG2</accession>
<dbReference type="PANTHER" id="PTHR35601">
    <property type="entry name" value="TOXIN RELE"/>
    <property type="match status" value="1"/>
</dbReference>
<dbReference type="InterPro" id="IPR035093">
    <property type="entry name" value="RelE/ParE_toxin_dom_sf"/>
</dbReference>
<protein>
    <submittedName>
        <fullName evidence="3">Type II toxin-antitoxin system RelE/ParE family toxin</fullName>
    </submittedName>
</protein>